<evidence type="ECO:0000256" key="3">
    <source>
        <dbReference type="ARBA" id="ARBA00013252"/>
    </source>
</evidence>
<evidence type="ECO:0000256" key="4">
    <source>
        <dbReference type="ARBA" id="ARBA00021735"/>
    </source>
</evidence>
<comment type="caution">
    <text evidence="6">The sequence shown here is derived from an EMBL/GenBank/DDBJ whole genome shotgun (WGS) entry which is preliminary data.</text>
</comment>
<comment type="similarity">
    <text evidence="2">Belongs to the pterin-4-alpha-carbinolamine dehydratase family.</text>
</comment>
<dbReference type="PANTHER" id="PTHR12599:SF0">
    <property type="entry name" value="PTERIN-4-ALPHA-CARBINOLAMINE DEHYDRATASE"/>
    <property type="match status" value="1"/>
</dbReference>
<evidence type="ECO:0000313" key="7">
    <source>
        <dbReference type="Proteomes" id="UP000610303"/>
    </source>
</evidence>
<dbReference type="CDD" id="cd00488">
    <property type="entry name" value="PCD_DCoH"/>
    <property type="match status" value="1"/>
</dbReference>
<keyword evidence="7" id="KW-1185">Reference proteome</keyword>
<dbReference type="Gene3D" id="3.30.1360.20">
    <property type="entry name" value="Transcriptional coactivator/pterin dehydratase"/>
    <property type="match status" value="1"/>
</dbReference>
<dbReference type="RefSeq" id="WP_189086065.1">
    <property type="nucleotide sequence ID" value="NZ_BMRJ01000003.1"/>
</dbReference>
<proteinExistence type="inferred from homology"/>
<sequence>MDDRTLLLAEDTAAALAGTPFEHAVDHLVASYETGDFSAGVRFLDRVAVVADELAHHPDVHVRWGSITFELRSHDVGGVTRRDVELAQRIHALASE</sequence>
<dbReference type="GO" id="GO:0008124">
    <property type="term" value="F:4-alpha-hydroxytetrahydrobiopterin dehydratase activity"/>
    <property type="evidence" value="ECO:0007669"/>
    <property type="project" value="UniProtKB-EC"/>
</dbReference>
<organism evidence="6 7">
    <name type="scientific">Agromyces mediolanus</name>
    <name type="common">Corynebacterium mediolanum</name>
    <dbReference type="NCBI Taxonomy" id="41986"/>
    <lineage>
        <taxon>Bacteria</taxon>
        <taxon>Bacillati</taxon>
        <taxon>Actinomycetota</taxon>
        <taxon>Actinomycetes</taxon>
        <taxon>Micrococcales</taxon>
        <taxon>Microbacteriaceae</taxon>
        <taxon>Agromyces</taxon>
    </lineage>
</organism>
<gene>
    <name evidence="6" type="ORF">GCM10010196_28560</name>
</gene>
<keyword evidence="5" id="KW-0456">Lyase</keyword>
<dbReference type="SUPFAM" id="SSF55248">
    <property type="entry name" value="PCD-like"/>
    <property type="match status" value="1"/>
</dbReference>
<evidence type="ECO:0000313" key="6">
    <source>
        <dbReference type="EMBL" id="GGR32843.1"/>
    </source>
</evidence>
<dbReference type="Proteomes" id="UP000610303">
    <property type="component" value="Unassembled WGS sequence"/>
</dbReference>
<dbReference type="AlphaFoldDB" id="A0A918FE83"/>
<evidence type="ECO:0000256" key="1">
    <source>
        <dbReference type="ARBA" id="ARBA00001554"/>
    </source>
</evidence>
<comment type="catalytic activity">
    <reaction evidence="1">
        <text>(4aS,6R)-4a-hydroxy-L-erythro-5,6,7,8-tetrahydrobiopterin = (6R)-L-erythro-6,7-dihydrobiopterin + H2O</text>
        <dbReference type="Rhea" id="RHEA:11920"/>
        <dbReference type="ChEBI" id="CHEBI:15377"/>
        <dbReference type="ChEBI" id="CHEBI:15642"/>
        <dbReference type="ChEBI" id="CHEBI:43120"/>
        <dbReference type="EC" id="4.2.1.96"/>
    </reaction>
</comment>
<dbReference type="PANTHER" id="PTHR12599">
    <property type="entry name" value="PTERIN-4-ALPHA-CARBINOLAMINE DEHYDRATASE"/>
    <property type="match status" value="1"/>
</dbReference>
<dbReference type="InterPro" id="IPR001533">
    <property type="entry name" value="Pterin_deHydtase"/>
</dbReference>
<evidence type="ECO:0000256" key="5">
    <source>
        <dbReference type="ARBA" id="ARBA00023239"/>
    </source>
</evidence>
<protein>
    <recommendedName>
        <fullName evidence="4">Putative pterin-4-alpha-carbinolamine dehydratase</fullName>
        <ecNumber evidence="3">4.2.1.96</ecNumber>
    </recommendedName>
</protein>
<accession>A0A918FE83</accession>
<evidence type="ECO:0000256" key="2">
    <source>
        <dbReference type="ARBA" id="ARBA00006472"/>
    </source>
</evidence>
<reference evidence="6" key="2">
    <citation type="submission" date="2020-09" db="EMBL/GenBank/DDBJ databases">
        <authorList>
            <person name="Sun Q."/>
            <person name="Ohkuma M."/>
        </authorList>
    </citation>
    <scope>NUCLEOTIDE SEQUENCE</scope>
    <source>
        <strain evidence="6">JCM 3346</strain>
    </source>
</reference>
<dbReference type="Pfam" id="PF01329">
    <property type="entry name" value="Pterin_4a"/>
    <property type="match status" value="1"/>
</dbReference>
<dbReference type="EMBL" id="BMRJ01000003">
    <property type="protein sequence ID" value="GGR32843.1"/>
    <property type="molecule type" value="Genomic_DNA"/>
</dbReference>
<reference evidence="6" key="1">
    <citation type="journal article" date="2014" name="Int. J. Syst. Evol. Microbiol.">
        <title>Complete genome sequence of Corynebacterium casei LMG S-19264T (=DSM 44701T), isolated from a smear-ripened cheese.</title>
        <authorList>
            <consortium name="US DOE Joint Genome Institute (JGI-PGF)"/>
            <person name="Walter F."/>
            <person name="Albersmeier A."/>
            <person name="Kalinowski J."/>
            <person name="Ruckert C."/>
        </authorList>
    </citation>
    <scope>NUCLEOTIDE SEQUENCE</scope>
    <source>
        <strain evidence="6">JCM 3346</strain>
    </source>
</reference>
<dbReference type="InterPro" id="IPR036428">
    <property type="entry name" value="PCD_sf"/>
</dbReference>
<dbReference type="GO" id="GO:0006729">
    <property type="term" value="P:tetrahydrobiopterin biosynthetic process"/>
    <property type="evidence" value="ECO:0007669"/>
    <property type="project" value="InterPro"/>
</dbReference>
<dbReference type="EC" id="4.2.1.96" evidence="3"/>
<name>A0A918FE83_AGRME</name>